<keyword evidence="4" id="KW-0028">Amino-acid biosynthesis</keyword>
<name>A0A382AYP6_9ZZZZ</name>
<comment type="pathway">
    <text evidence="1">Amino-acid biosynthesis; L-arginine biosynthesis; N(2)-acetyl-L-ornithine from L-glutamate: step 3/4.</text>
</comment>
<dbReference type="SUPFAM" id="SSF51735">
    <property type="entry name" value="NAD(P)-binding Rossmann-fold domains"/>
    <property type="match status" value="1"/>
</dbReference>
<dbReference type="GO" id="GO:0051287">
    <property type="term" value="F:NAD binding"/>
    <property type="evidence" value="ECO:0007669"/>
    <property type="project" value="InterPro"/>
</dbReference>
<dbReference type="GO" id="GO:0003942">
    <property type="term" value="F:N-acetyl-gamma-glutamyl-phosphate reductase activity"/>
    <property type="evidence" value="ECO:0007669"/>
    <property type="project" value="UniProtKB-EC"/>
</dbReference>
<keyword evidence="3" id="KW-0055">Arginine biosynthesis</keyword>
<gene>
    <name evidence="9" type="ORF">METZ01_LOCUS159348</name>
</gene>
<dbReference type="PANTHER" id="PTHR32338">
    <property type="entry name" value="N-ACETYL-GAMMA-GLUTAMYL-PHOSPHATE REDUCTASE, CHLOROPLASTIC-RELATED-RELATED"/>
    <property type="match status" value="1"/>
</dbReference>
<dbReference type="PANTHER" id="PTHR32338:SF10">
    <property type="entry name" value="N-ACETYL-GAMMA-GLUTAMYL-PHOSPHATE REDUCTASE, CHLOROPLASTIC-RELATED"/>
    <property type="match status" value="1"/>
</dbReference>
<evidence type="ECO:0000256" key="6">
    <source>
        <dbReference type="ARBA" id="ARBA00023002"/>
    </source>
</evidence>
<dbReference type="PROSITE" id="PS01224">
    <property type="entry name" value="ARGC"/>
    <property type="match status" value="1"/>
</dbReference>
<evidence type="ECO:0000256" key="7">
    <source>
        <dbReference type="ARBA" id="ARBA00050557"/>
    </source>
</evidence>
<keyword evidence="6" id="KW-0560">Oxidoreductase</keyword>
<proteinExistence type="inferred from homology"/>
<organism evidence="9">
    <name type="scientific">marine metagenome</name>
    <dbReference type="NCBI Taxonomy" id="408172"/>
    <lineage>
        <taxon>unclassified sequences</taxon>
        <taxon>metagenomes</taxon>
        <taxon>ecological metagenomes</taxon>
    </lineage>
</organism>
<dbReference type="NCBIfam" id="TIGR01850">
    <property type="entry name" value="argC"/>
    <property type="match status" value="1"/>
</dbReference>
<evidence type="ECO:0000259" key="8">
    <source>
        <dbReference type="SMART" id="SM00859"/>
    </source>
</evidence>
<dbReference type="InterPro" id="IPR000534">
    <property type="entry name" value="Semialdehyde_DH_NAD-bd"/>
</dbReference>
<feature type="domain" description="Semialdehyde dehydrogenase NAD-binding" evidence="8">
    <location>
        <begin position="10"/>
        <end position="173"/>
    </location>
</feature>
<dbReference type="InterPro" id="IPR050085">
    <property type="entry name" value="AGPR"/>
</dbReference>
<dbReference type="InterPro" id="IPR000706">
    <property type="entry name" value="AGPR_type-1"/>
</dbReference>
<accession>A0A382AYP6</accession>
<dbReference type="GO" id="GO:0006526">
    <property type="term" value="P:L-arginine biosynthetic process"/>
    <property type="evidence" value="ECO:0007669"/>
    <property type="project" value="UniProtKB-KW"/>
</dbReference>
<dbReference type="Gene3D" id="3.30.360.10">
    <property type="entry name" value="Dihydrodipicolinate Reductase, domain 2"/>
    <property type="match status" value="1"/>
</dbReference>
<dbReference type="EMBL" id="UINC01027369">
    <property type="protein sequence ID" value="SVB06494.1"/>
    <property type="molecule type" value="Genomic_DNA"/>
</dbReference>
<dbReference type="Pfam" id="PF22698">
    <property type="entry name" value="Semialdhyde_dhC_1"/>
    <property type="match status" value="1"/>
</dbReference>
<dbReference type="CDD" id="cd23934">
    <property type="entry name" value="AGPR_1_C"/>
    <property type="match status" value="1"/>
</dbReference>
<protein>
    <recommendedName>
        <fullName evidence="2">N-acetyl-gamma-glutamyl-phosphate reductase</fullName>
        <ecNumber evidence="2">1.2.1.38</ecNumber>
    </recommendedName>
</protein>
<dbReference type="HAMAP" id="MF_00150">
    <property type="entry name" value="ArgC_type1"/>
    <property type="match status" value="1"/>
</dbReference>
<evidence type="ECO:0000313" key="9">
    <source>
        <dbReference type="EMBL" id="SVB06494.1"/>
    </source>
</evidence>
<sequence>MDPTLSNNIRIGILGASGYTGAELVRLLARHPYADIVVMTADSNAGEPYEKVYPHLGGLNLPALVKVDEVKWDGIDVDTVFCGLPHGNTQEFIASLMHNTQHSVQNEVTQKGPGDTAKALKKTPRVIDLSADFRLEDFDTYAEYYGHEHFAPHLQPEAIYGLTEMYREQLADACLVACPGCYPTVAILTLAPLLAARKITPEDIIIDAKTGITGAGRSAKANNLFSEVSEGLHAYGISSHRHGPEIEQELSKASGDKIKVNFTPHLAPMNRGILASSYVRLAGRATADDLRDCLRERYADEPFVRVVNEGVAPATRDVRGSNYCLIGVFADRLPGRAIIISVLDNLVKGSSGQAIQNMNIMFDLPEATGLEQEALFP</sequence>
<evidence type="ECO:0000256" key="1">
    <source>
        <dbReference type="ARBA" id="ARBA00004862"/>
    </source>
</evidence>
<dbReference type="CDD" id="cd17895">
    <property type="entry name" value="AGPR_1_N"/>
    <property type="match status" value="1"/>
</dbReference>
<evidence type="ECO:0000256" key="4">
    <source>
        <dbReference type="ARBA" id="ARBA00022605"/>
    </source>
</evidence>
<dbReference type="Pfam" id="PF01118">
    <property type="entry name" value="Semialdhyde_dh"/>
    <property type="match status" value="1"/>
</dbReference>
<dbReference type="InterPro" id="IPR058924">
    <property type="entry name" value="AGPR_dimerisation_dom"/>
</dbReference>
<dbReference type="AlphaFoldDB" id="A0A382AYP6"/>
<dbReference type="FunFam" id="3.30.360.10:FF:000014">
    <property type="entry name" value="N-acetyl-gamma-glutamyl-phosphate reductase"/>
    <property type="match status" value="1"/>
</dbReference>
<dbReference type="GO" id="GO:0070401">
    <property type="term" value="F:NADP+ binding"/>
    <property type="evidence" value="ECO:0007669"/>
    <property type="project" value="InterPro"/>
</dbReference>
<dbReference type="SMART" id="SM00859">
    <property type="entry name" value="Semialdhyde_dh"/>
    <property type="match status" value="1"/>
</dbReference>
<evidence type="ECO:0000256" key="3">
    <source>
        <dbReference type="ARBA" id="ARBA00022571"/>
    </source>
</evidence>
<comment type="catalytic activity">
    <reaction evidence="7">
        <text>N-acetyl-L-glutamate 5-semialdehyde + phosphate + NADP(+) = N-acetyl-L-glutamyl 5-phosphate + NADPH + H(+)</text>
        <dbReference type="Rhea" id="RHEA:21588"/>
        <dbReference type="ChEBI" id="CHEBI:15378"/>
        <dbReference type="ChEBI" id="CHEBI:29123"/>
        <dbReference type="ChEBI" id="CHEBI:43474"/>
        <dbReference type="ChEBI" id="CHEBI:57783"/>
        <dbReference type="ChEBI" id="CHEBI:57936"/>
        <dbReference type="ChEBI" id="CHEBI:58349"/>
        <dbReference type="EC" id="1.2.1.38"/>
    </reaction>
</comment>
<reference evidence="9" key="1">
    <citation type="submission" date="2018-05" db="EMBL/GenBank/DDBJ databases">
        <authorList>
            <person name="Lanie J.A."/>
            <person name="Ng W.-L."/>
            <person name="Kazmierczak K.M."/>
            <person name="Andrzejewski T.M."/>
            <person name="Davidsen T.M."/>
            <person name="Wayne K.J."/>
            <person name="Tettelin H."/>
            <person name="Glass J.I."/>
            <person name="Rusch D."/>
            <person name="Podicherti R."/>
            <person name="Tsui H.-C.T."/>
            <person name="Winkler M.E."/>
        </authorList>
    </citation>
    <scope>NUCLEOTIDE SEQUENCE</scope>
</reference>
<dbReference type="EC" id="1.2.1.38" evidence="2"/>
<evidence type="ECO:0000256" key="5">
    <source>
        <dbReference type="ARBA" id="ARBA00022857"/>
    </source>
</evidence>
<dbReference type="InterPro" id="IPR023013">
    <property type="entry name" value="AGPR_AS"/>
</dbReference>
<evidence type="ECO:0000256" key="2">
    <source>
        <dbReference type="ARBA" id="ARBA00013072"/>
    </source>
</evidence>
<dbReference type="InterPro" id="IPR036291">
    <property type="entry name" value="NAD(P)-bd_dom_sf"/>
</dbReference>
<dbReference type="SUPFAM" id="SSF55347">
    <property type="entry name" value="Glyceraldehyde-3-phosphate dehydrogenase-like, C-terminal domain"/>
    <property type="match status" value="1"/>
</dbReference>
<dbReference type="Gene3D" id="3.40.50.720">
    <property type="entry name" value="NAD(P)-binding Rossmann-like Domain"/>
    <property type="match status" value="1"/>
</dbReference>
<keyword evidence="5" id="KW-0521">NADP</keyword>